<organism evidence="2 3">
    <name type="scientific">Eleusine coracana subsp. coracana</name>
    <dbReference type="NCBI Taxonomy" id="191504"/>
    <lineage>
        <taxon>Eukaryota</taxon>
        <taxon>Viridiplantae</taxon>
        <taxon>Streptophyta</taxon>
        <taxon>Embryophyta</taxon>
        <taxon>Tracheophyta</taxon>
        <taxon>Spermatophyta</taxon>
        <taxon>Magnoliopsida</taxon>
        <taxon>Liliopsida</taxon>
        <taxon>Poales</taxon>
        <taxon>Poaceae</taxon>
        <taxon>PACMAD clade</taxon>
        <taxon>Chloridoideae</taxon>
        <taxon>Cynodonteae</taxon>
        <taxon>Eleusininae</taxon>
        <taxon>Eleusine</taxon>
    </lineage>
</organism>
<dbReference type="AlphaFoldDB" id="A0AAV5FU66"/>
<name>A0AAV5FU66_ELECO</name>
<gene>
    <name evidence="2" type="primary">gb27026</name>
    <name evidence="2" type="ORF">PR202_gb27026</name>
</gene>
<reference evidence="2" key="2">
    <citation type="submission" date="2021-12" db="EMBL/GenBank/DDBJ databases">
        <title>Resequencing data analysis of finger millet.</title>
        <authorList>
            <person name="Hatakeyama M."/>
            <person name="Aluri S."/>
            <person name="Balachadran M.T."/>
            <person name="Sivarajan S.R."/>
            <person name="Poveda L."/>
            <person name="Shimizu-Inatsugi R."/>
            <person name="Schlapbach R."/>
            <person name="Sreeman S.M."/>
            <person name="Shimizu K.K."/>
        </authorList>
    </citation>
    <scope>NUCLEOTIDE SEQUENCE</scope>
</reference>
<feature type="region of interest" description="Disordered" evidence="1">
    <location>
        <begin position="46"/>
        <end position="69"/>
    </location>
</feature>
<reference evidence="2" key="1">
    <citation type="journal article" date="2018" name="DNA Res.">
        <title>Multiple hybrid de novo genome assembly of finger millet, an orphan allotetraploid crop.</title>
        <authorList>
            <person name="Hatakeyama M."/>
            <person name="Aluri S."/>
            <person name="Balachadran M.T."/>
            <person name="Sivarajan S.R."/>
            <person name="Patrignani A."/>
            <person name="Gruter S."/>
            <person name="Poveda L."/>
            <person name="Shimizu-Inatsugi R."/>
            <person name="Baeten J."/>
            <person name="Francoijs K.J."/>
            <person name="Nataraja K.N."/>
            <person name="Reddy Y.A.N."/>
            <person name="Phadnis S."/>
            <person name="Ravikumar R.L."/>
            <person name="Schlapbach R."/>
            <person name="Sreeman S.M."/>
            <person name="Shimizu K.K."/>
        </authorList>
    </citation>
    <scope>NUCLEOTIDE SEQUENCE</scope>
</reference>
<accession>A0AAV5FU66</accession>
<evidence type="ECO:0000313" key="2">
    <source>
        <dbReference type="EMBL" id="GJN38020.1"/>
    </source>
</evidence>
<dbReference type="Proteomes" id="UP001054889">
    <property type="component" value="Unassembled WGS sequence"/>
</dbReference>
<dbReference type="EMBL" id="BQKI01000095">
    <property type="protein sequence ID" value="GJN38020.1"/>
    <property type="molecule type" value="Genomic_DNA"/>
</dbReference>
<sequence>MEVEERSSAPYRWDSIGGDEAWRVSKRSDSGSWTFAHAEGIFGWPSPSPRCTARTHSPSSSNADHPLRRRNPHDIVRLLDVEFALASNPADLAAEIASCPRHTHLHAPLPPPLTRHQGDALVSAWQFTRKAAAAFDPDKVLFLRYDRGDAV</sequence>
<comment type="caution">
    <text evidence="2">The sequence shown here is derived from an EMBL/GenBank/DDBJ whole genome shotgun (WGS) entry which is preliminary data.</text>
</comment>
<protein>
    <submittedName>
        <fullName evidence="2">Uncharacterized protein</fullName>
    </submittedName>
</protein>
<evidence type="ECO:0000256" key="1">
    <source>
        <dbReference type="SAM" id="MobiDB-lite"/>
    </source>
</evidence>
<keyword evidence="3" id="KW-1185">Reference proteome</keyword>
<proteinExistence type="predicted"/>
<evidence type="ECO:0000313" key="3">
    <source>
        <dbReference type="Proteomes" id="UP001054889"/>
    </source>
</evidence>
<feature type="compositionally biased region" description="Polar residues" evidence="1">
    <location>
        <begin position="54"/>
        <end position="63"/>
    </location>
</feature>